<organism evidence="1 2">
    <name type="scientific">Mucilaginibacter pocheonensis</name>
    <dbReference type="NCBI Taxonomy" id="398050"/>
    <lineage>
        <taxon>Bacteria</taxon>
        <taxon>Pseudomonadati</taxon>
        <taxon>Bacteroidota</taxon>
        <taxon>Sphingobacteriia</taxon>
        <taxon>Sphingobacteriales</taxon>
        <taxon>Sphingobacteriaceae</taxon>
        <taxon>Mucilaginibacter</taxon>
    </lineage>
</organism>
<evidence type="ECO:0000313" key="1">
    <source>
        <dbReference type="EMBL" id="MDR6943246.1"/>
    </source>
</evidence>
<accession>A0ABU1TEG1</accession>
<protein>
    <submittedName>
        <fullName evidence="1">Uncharacterized protein</fullName>
    </submittedName>
</protein>
<evidence type="ECO:0000313" key="2">
    <source>
        <dbReference type="Proteomes" id="UP001247620"/>
    </source>
</evidence>
<name>A0ABU1TEG1_9SPHI</name>
<reference evidence="1 2" key="1">
    <citation type="submission" date="2023-07" db="EMBL/GenBank/DDBJ databases">
        <title>Sorghum-associated microbial communities from plants grown in Nebraska, USA.</title>
        <authorList>
            <person name="Schachtman D."/>
        </authorList>
    </citation>
    <scope>NUCLEOTIDE SEQUENCE [LARGE SCALE GENOMIC DNA]</scope>
    <source>
        <strain evidence="1 2">3262</strain>
    </source>
</reference>
<comment type="caution">
    <text evidence="1">The sequence shown here is derived from an EMBL/GenBank/DDBJ whole genome shotgun (WGS) entry which is preliminary data.</text>
</comment>
<proteinExistence type="predicted"/>
<sequence length="37" mass="4234">MVPGLNNDSQRKLKMESNEMIWDFGCSISNLLTYKGI</sequence>
<gene>
    <name evidence="1" type="ORF">J2W55_003099</name>
</gene>
<dbReference type="Proteomes" id="UP001247620">
    <property type="component" value="Unassembled WGS sequence"/>
</dbReference>
<keyword evidence="2" id="KW-1185">Reference proteome</keyword>
<dbReference type="EMBL" id="JAVDUU010000003">
    <property type="protein sequence ID" value="MDR6943246.1"/>
    <property type="molecule type" value="Genomic_DNA"/>
</dbReference>